<dbReference type="Proteomes" id="UP000499080">
    <property type="component" value="Unassembled WGS sequence"/>
</dbReference>
<dbReference type="AlphaFoldDB" id="A0A4Y2N994"/>
<evidence type="ECO:0000313" key="1">
    <source>
        <dbReference type="EMBL" id="GBN34717.1"/>
    </source>
</evidence>
<comment type="caution">
    <text evidence="1">The sequence shown here is derived from an EMBL/GenBank/DDBJ whole genome shotgun (WGS) entry which is preliminary data.</text>
</comment>
<proteinExistence type="predicted"/>
<evidence type="ECO:0000313" key="2">
    <source>
        <dbReference type="Proteomes" id="UP000499080"/>
    </source>
</evidence>
<gene>
    <name evidence="1" type="ORF">AVEN_260912_1</name>
</gene>
<accession>A0A4Y2N994</accession>
<dbReference type="EMBL" id="BGPR01207914">
    <property type="protein sequence ID" value="GBN34717.1"/>
    <property type="molecule type" value="Genomic_DNA"/>
</dbReference>
<name>A0A4Y2N994_ARAVE</name>
<keyword evidence="2" id="KW-1185">Reference proteome</keyword>
<reference evidence="1 2" key="1">
    <citation type="journal article" date="2019" name="Sci. Rep.">
        <title>Orb-weaving spider Araneus ventricosus genome elucidates the spidroin gene catalogue.</title>
        <authorList>
            <person name="Kono N."/>
            <person name="Nakamura H."/>
            <person name="Ohtoshi R."/>
            <person name="Moran D.A.P."/>
            <person name="Shinohara A."/>
            <person name="Yoshida Y."/>
            <person name="Fujiwara M."/>
            <person name="Mori M."/>
            <person name="Tomita M."/>
            <person name="Arakawa K."/>
        </authorList>
    </citation>
    <scope>NUCLEOTIDE SEQUENCE [LARGE SCALE GENOMIC DNA]</scope>
</reference>
<organism evidence="1 2">
    <name type="scientific">Araneus ventricosus</name>
    <name type="common">Orbweaver spider</name>
    <name type="synonym">Epeira ventricosa</name>
    <dbReference type="NCBI Taxonomy" id="182803"/>
    <lineage>
        <taxon>Eukaryota</taxon>
        <taxon>Metazoa</taxon>
        <taxon>Ecdysozoa</taxon>
        <taxon>Arthropoda</taxon>
        <taxon>Chelicerata</taxon>
        <taxon>Arachnida</taxon>
        <taxon>Araneae</taxon>
        <taxon>Araneomorphae</taxon>
        <taxon>Entelegynae</taxon>
        <taxon>Araneoidea</taxon>
        <taxon>Araneidae</taxon>
        <taxon>Araneus</taxon>
    </lineage>
</organism>
<sequence length="136" mass="14695">MTDAPPPGEVADDGPLVLDLCSCGYVVTPIIHNTLKAKALRQAELTLGYQSTTGSNKQKQLIFSASCETRLYCFPLNTLTPKPAVTGHTTSIILGRVLAGCCTERGEKAVGRVVIKGTLREEMRDERPAIHISHHP</sequence>
<protein>
    <submittedName>
        <fullName evidence="1">Uncharacterized protein</fullName>
    </submittedName>
</protein>